<gene>
    <name evidence="4" type="ORF">GCM10023313_17160</name>
</gene>
<dbReference type="Gene3D" id="1.10.530.40">
    <property type="match status" value="1"/>
</dbReference>
<evidence type="ECO:0000256" key="2">
    <source>
        <dbReference type="ARBA" id="ARBA00022638"/>
    </source>
</evidence>
<proteinExistence type="inferred from homology"/>
<keyword evidence="3" id="KW-0378">Hydrolase</keyword>
<dbReference type="SUPFAM" id="SSF53955">
    <property type="entry name" value="Lysozyme-like"/>
    <property type="match status" value="1"/>
</dbReference>
<dbReference type="PANTHER" id="PTHR38107">
    <property type="match status" value="1"/>
</dbReference>
<name>A0ABP9FSM8_9SPHI</name>
<keyword evidence="2 3" id="KW-0081">Bacteriolytic enzyme</keyword>
<dbReference type="InterPro" id="IPR051018">
    <property type="entry name" value="Bacteriophage_GH24"/>
</dbReference>
<keyword evidence="5" id="KW-1185">Reference proteome</keyword>
<dbReference type="InterPro" id="IPR023347">
    <property type="entry name" value="Lysozyme_dom_sf"/>
</dbReference>
<sequence>MLEIEQFSAKAYSDGEVKGVKKFSIGYGHQIRPNEQYLLTATINKAKGMELFASDLAPLETQVNKGSKHALNQSQYDVFVKFGYNAGTGSLAKVLTTWNTTHDVNKVAEHIKLYKYTTKNGVKVVSTGLVERRAAEALEFVKAYPKSSLFLAVGALLLARTFFLTFKN</sequence>
<dbReference type="Pfam" id="PF00959">
    <property type="entry name" value="Phage_lysozyme"/>
    <property type="match status" value="1"/>
</dbReference>
<evidence type="ECO:0000256" key="1">
    <source>
        <dbReference type="ARBA" id="ARBA00022529"/>
    </source>
</evidence>
<evidence type="ECO:0000313" key="4">
    <source>
        <dbReference type="EMBL" id="GAA4914361.1"/>
    </source>
</evidence>
<comment type="caution">
    <text evidence="4">The sequence shown here is derived from an EMBL/GenBank/DDBJ whole genome shotgun (WGS) entry which is preliminary data.</text>
</comment>
<reference evidence="5" key="1">
    <citation type="journal article" date="2019" name="Int. J. Syst. Evol. Microbiol.">
        <title>The Global Catalogue of Microorganisms (GCM) 10K type strain sequencing project: providing services to taxonomists for standard genome sequencing and annotation.</title>
        <authorList>
            <consortium name="The Broad Institute Genomics Platform"/>
            <consortium name="The Broad Institute Genome Sequencing Center for Infectious Disease"/>
            <person name="Wu L."/>
            <person name="Ma J."/>
        </authorList>
    </citation>
    <scope>NUCLEOTIDE SEQUENCE [LARGE SCALE GENOMIC DNA]</scope>
    <source>
        <strain evidence="5">JCM 18283</strain>
    </source>
</reference>
<comment type="catalytic activity">
    <reaction evidence="3">
        <text>Hydrolysis of (1-&gt;4)-beta-linkages between N-acetylmuramic acid and N-acetyl-D-glucosamine residues in a peptidoglycan and between N-acetyl-D-glucosamine residues in chitodextrins.</text>
        <dbReference type="EC" id="3.2.1.17"/>
    </reaction>
</comment>
<accession>A0ABP9FSM8</accession>
<keyword evidence="3" id="KW-0326">Glycosidase</keyword>
<organism evidence="4 5">
    <name type="scientific">Mucilaginibacter defluvii</name>
    <dbReference type="NCBI Taxonomy" id="1196019"/>
    <lineage>
        <taxon>Bacteria</taxon>
        <taxon>Pseudomonadati</taxon>
        <taxon>Bacteroidota</taxon>
        <taxon>Sphingobacteriia</taxon>
        <taxon>Sphingobacteriales</taxon>
        <taxon>Sphingobacteriaceae</taxon>
        <taxon>Mucilaginibacter</taxon>
    </lineage>
</organism>
<evidence type="ECO:0000313" key="5">
    <source>
        <dbReference type="Proteomes" id="UP001501436"/>
    </source>
</evidence>
<dbReference type="InterPro" id="IPR023346">
    <property type="entry name" value="Lysozyme-like_dom_sf"/>
</dbReference>
<dbReference type="Proteomes" id="UP001501436">
    <property type="component" value="Unassembled WGS sequence"/>
</dbReference>
<dbReference type="PANTHER" id="PTHR38107:SF3">
    <property type="entry name" value="LYSOZYME RRRD-RELATED"/>
    <property type="match status" value="1"/>
</dbReference>
<evidence type="ECO:0000256" key="3">
    <source>
        <dbReference type="RuleBase" id="RU003788"/>
    </source>
</evidence>
<protein>
    <recommendedName>
        <fullName evidence="3">Lysozyme</fullName>
        <ecNumber evidence="3">3.2.1.17</ecNumber>
    </recommendedName>
</protein>
<keyword evidence="1 3" id="KW-0929">Antimicrobial</keyword>
<dbReference type="InterPro" id="IPR002196">
    <property type="entry name" value="Glyco_hydro_24"/>
</dbReference>
<dbReference type="EC" id="3.2.1.17" evidence="3"/>
<dbReference type="EMBL" id="BAABJI010000002">
    <property type="protein sequence ID" value="GAA4914361.1"/>
    <property type="molecule type" value="Genomic_DNA"/>
</dbReference>
<comment type="similarity">
    <text evidence="3">Belongs to the glycosyl hydrolase 24 family.</text>
</comment>